<sequence>MNGSKSNQAIKLLKATKVLFLFLVLLSCSKGEDSEPKEDETKDPVTEDPITETSISIDPGTASLLLEVKNQTDGATVPVYIALPPNETGPLKGVVVLHGSGGPWADEDTDNDGIADLCHVGEPSRQTREWRDLLIDQKYLAAFPDSYSPRGTCENEGDYKNPPLKFKISGTFIRNGDALAVLELLRNLVWADSKLPIVDPDNIAVVGFSDGGTAAISTVFDAEATPEDWVWKQSFSGEEYTSEIFPPVPLPSRGGYKAGVFYYAGAYHNGYYGSLCSSGKGIYKTYCNVLVHLPLEDPLTENAECLISTMEQNGGGNALVYRYEGLGHGFDGNDEPESTEARNRTIDFLREQLDN</sequence>
<accession>A0ABT8F6R6</accession>
<evidence type="ECO:0000313" key="4">
    <source>
        <dbReference type="Proteomes" id="UP001168552"/>
    </source>
</evidence>
<name>A0ABT8F6R6_9BACT</name>
<evidence type="ECO:0000256" key="1">
    <source>
        <dbReference type="ARBA" id="ARBA00022801"/>
    </source>
</evidence>
<dbReference type="RefSeq" id="WP_320004604.1">
    <property type="nucleotide sequence ID" value="NZ_JAUHJS010000005.1"/>
</dbReference>
<dbReference type="Gene3D" id="3.40.50.1820">
    <property type="entry name" value="alpha/beta hydrolase"/>
    <property type="match status" value="1"/>
</dbReference>
<dbReference type="InterPro" id="IPR029058">
    <property type="entry name" value="AB_hydrolase_fold"/>
</dbReference>
<dbReference type="SUPFAM" id="SSF53474">
    <property type="entry name" value="alpha/beta-Hydrolases"/>
    <property type="match status" value="1"/>
</dbReference>
<reference evidence="3" key="1">
    <citation type="submission" date="2023-06" db="EMBL/GenBank/DDBJ databases">
        <title>Cytophagales bacterium Strain LB-30, isolated from soil.</title>
        <authorList>
            <person name="Liu B."/>
        </authorList>
    </citation>
    <scope>NUCLEOTIDE SEQUENCE</scope>
    <source>
        <strain evidence="3">LB-30</strain>
    </source>
</reference>
<dbReference type="PANTHER" id="PTHR22946:SF9">
    <property type="entry name" value="POLYKETIDE TRANSFERASE AF380"/>
    <property type="match status" value="1"/>
</dbReference>
<dbReference type="Proteomes" id="UP001168552">
    <property type="component" value="Unassembled WGS sequence"/>
</dbReference>
<evidence type="ECO:0000256" key="2">
    <source>
        <dbReference type="SAM" id="MobiDB-lite"/>
    </source>
</evidence>
<dbReference type="PROSITE" id="PS51257">
    <property type="entry name" value="PROKAR_LIPOPROTEIN"/>
    <property type="match status" value="1"/>
</dbReference>
<evidence type="ECO:0000313" key="3">
    <source>
        <dbReference type="EMBL" id="MDN4166070.1"/>
    </source>
</evidence>
<evidence type="ECO:0008006" key="5">
    <source>
        <dbReference type="Google" id="ProtNLM"/>
    </source>
</evidence>
<organism evidence="3 4">
    <name type="scientific">Shiella aurantiaca</name>
    <dbReference type="NCBI Taxonomy" id="3058365"/>
    <lineage>
        <taxon>Bacteria</taxon>
        <taxon>Pseudomonadati</taxon>
        <taxon>Bacteroidota</taxon>
        <taxon>Cytophagia</taxon>
        <taxon>Cytophagales</taxon>
        <taxon>Shiellaceae</taxon>
        <taxon>Shiella</taxon>
    </lineage>
</organism>
<feature type="region of interest" description="Disordered" evidence="2">
    <location>
        <begin position="31"/>
        <end position="54"/>
    </location>
</feature>
<keyword evidence="4" id="KW-1185">Reference proteome</keyword>
<dbReference type="PANTHER" id="PTHR22946">
    <property type="entry name" value="DIENELACTONE HYDROLASE DOMAIN-CONTAINING PROTEIN-RELATED"/>
    <property type="match status" value="1"/>
</dbReference>
<dbReference type="EMBL" id="JAUHJS010000005">
    <property type="protein sequence ID" value="MDN4166070.1"/>
    <property type="molecule type" value="Genomic_DNA"/>
</dbReference>
<feature type="compositionally biased region" description="Basic and acidic residues" evidence="2">
    <location>
        <begin position="31"/>
        <end position="45"/>
    </location>
</feature>
<gene>
    <name evidence="3" type="ORF">QWY31_11190</name>
</gene>
<protein>
    <recommendedName>
        <fullName evidence="5">Dienelactone hydrolase</fullName>
    </recommendedName>
</protein>
<keyword evidence="1" id="KW-0378">Hydrolase</keyword>
<comment type="caution">
    <text evidence="3">The sequence shown here is derived from an EMBL/GenBank/DDBJ whole genome shotgun (WGS) entry which is preliminary data.</text>
</comment>
<dbReference type="InterPro" id="IPR050261">
    <property type="entry name" value="FrsA_esterase"/>
</dbReference>
<proteinExistence type="predicted"/>